<gene>
    <name evidence="1" type="ORF">LOY88_003005</name>
</gene>
<organism evidence="1">
    <name type="scientific">Ophidiomyces ophidiicola</name>
    <dbReference type="NCBI Taxonomy" id="1387563"/>
    <lineage>
        <taxon>Eukaryota</taxon>
        <taxon>Fungi</taxon>
        <taxon>Dikarya</taxon>
        <taxon>Ascomycota</taxon>
        <taxon>Pezizomycotina</taxon>
        <taxon>Eurotiomycetes</taxon>
        <taxon>Eurotiomycetidae</taxon>
        <taxon>Onygenales</taxon>
        <taxon>Onygenaceae</taxon>
        <taxon>Ophidiomyces</taxon>
    </lineage>
</organism>
<sequence>MASQAGDRLIWLCLGVTLYFAARGITAELYRIRELTQIKKSSEEESSHVIGEATEDALNLGTLRQLAQSPDYELRASSMTIICERATKGPARDLLLKDLSGLDAVRRDNALTALYFLLMGRPLTRSFTSHRFRDPSTFRSLIDCLCNFLGEHTEETGMISSPILPKTRPLGENRALAILCVLLPDNVLTALEAGLVTRWLAKYPFPCASQTRSKRRNVVFYMRTRPGDDQLMSTIFEILFFHREGGKQLRLCGLMGGIMPADIFNSPSNMERNVWVLDDESTAEPRPREGTVEDQALRRRRREAVVISEGAAPLSGLDIFEPV</sequence>
<proteinExistence type="predicted"/>
<evidence type="ECO:0000313" key="1">
    <source>
        <dbReference type="EMBL" id="KAI2387675.1"/>
    </source>
</evidence>
<reference evidence="1" key="1">
    <citation type="journal article" date="2022" name="bioRxiv">
        <title>Population genetic analysis of Ophidiomyces ophidiicola, the causative agent of snake fungal disease, indicates recent introductions to the USA.</title>
        <authorList>
            <person name="Ladner J.T."/>
            <person name="Palmer J.M."/>
            <person name="Ettinger C.L."/>
            <person name="Stajich J.E."/>
            <person name="Farrell T.M."/>
            <person name="Glorioso B.M."/>
            <person name="Lawson B."/>
            <person name="Price S.J."/>
            <person name="Stengle A.G."/>
            <person name="Grear D.A."/>
            <person name="Lorch J.M."/>
        </authorList>
    </citation>
    <scope>NUCLEOTIDE SEQUENCE</scope>
    <source>
        <strain evidence="1">NWHC 24266-5</strain>
    </source>
</reference>
<name>A0ACB8UXM7_9EURO</name>
<comment type="caution">
    <text evidence="1">The sequence shown here is derived from an EMBL/GenBank/DDBJ whole genome shotgun (WGS) entry which is preliminary data.</text>
</comment>
<accession>A0ACB8UXM7</accession>
<protein>
    <submittedName>
        <fullName evidence="1">Uncharacterized protein</fullName>
    </submittedName>
</protein>
<dbReference type="EMBL" id="JALBCA010000037">
    <property type="protein sequence ID" value="KAI2387675.1"/>
    <property type="molecule type" value="Genomic_DNA"/>
</dbReference>